<dbReference type="InterPro" id="IPR040372">
    <property type="entry name" value="YaeB-like"/>
</dbReference>
<dbReference type="InterPro" id="IPR036413">
    <property type="entry name" value="YaeB-like_sf"/>
</dbReference>
<evidence type="ECO:0000313" key="5">
    <source>
        <dbReference type="Proteomes" id="UP000188169"/>
    </source>
</evidence>
<dbReference type="RefSeq" id="WP_077448022.1">
    <property type="nucleotide sequence ID" value="NZ_FUGD01000052.1"/>
</dbReference>
<dbReference type="Pfam" id="PF18389">
    <property type="entry name" value="TrmO_C"/>
    <property type="match status" value="1"/>
</dbReference>
<dbReference type="Pfam" id="PF01980">
    <property type="entry name" value="TrmO_N"/>
    <property type="match status" value="1"/>
</dbReference>
<accession>A0A1R4EDQ2</accession>
<dbReference type="PROSITE" id="PS51668">
    <property type="entry name" value="TSAA_2"/>
    <property type="match status" value="1"/>
</dbReference>
<dbReference type="PANTHER" id="PTHR12818:SF0">
    <property type="entry name" value="TRNA (ADENINE(37)-N6)-METHYLTRANSFERASE"/>
    <property type="match status" value="1"/>
</dbReference>
<gene>
    <name evidence="4" type="primary">tsaA_1</name>
    <name evidence="4" type="ORF">A1019T_00585</name>
</gene>
<proteinExistence type="inferred from homology"/>
<dbReference type="Gene3D" id="2.40.30.70">
    <property type="entry name" value="YaeB-like"/>
    <property type="match status" value="1"/>
</dbReference>
<name>A0A1R4EDQ2_9GAMM</name>
<evidence type="ECO:0000259" key="3">
    <source>
        <dbReference type="PROSITE" id="PS51668"/>
    </source>
</evidence>
<dbReference type="GO" id="GO:0008168">
    <property type="term" value="F:methyltransferase activity"/>
    <property type="evidence" value="ECO:0007669"/>
    <property type="project" value="UniProtKB-KW"/>
</dbReference>
<evidence type="ECO:0000313" key="4">
    <source>
        <dbReference type="EMBL" id="SJM36623.1"/>
    </source>
</evidence>
<dbReference type="PANTHER" id="PTHR12818">
    <property type="entry name" value="TRNA (ADENINE(37)-N6)-METHYLTRANSFERASE"/>
    <property type="match status" value="1"/>
</dbReference>
<sequence>MSQEELLLTPNQITLPIIGYHRSPLSQKFGIPRQPNLVALSSVIEFIAPYDTIDAFEGIEAFSHLWITWHTHHNHLKQTSQDKAQTIDNEFKPKVRPPRLGGNTKLGVFATRSTYRPSQIGLSVVKLIKVEVVSGAVRLHISGADMVDGTPIIDVKPYIAYSDAITEAVSGFAADKPQLKPVILSDNAKQQLTEAIDQPSSQLTEEDGDIICQLIAQDPRPAYRQKQSERVFYMRYKDYDICFQTHESLSAETQSLIIVSITALE</sequence>
<dbReference type="InterPro" id="IPR023370">
    <property type="entry name" value="TrmO-like_N"/>
</dbReference>
<dbReference type="NCBIfam" id="TIGR00104">
    <property type="entry name" value="tRNA_TsaA"/>
    <property type="match status" value="1"/>
</dbReference>
<keyword evidence="4" id="KW-0808">Transferase</keyword>
<keyword evidence="4" id="KW-0489">Methyltransferase</keyword>
<evidence type="ECO:0000256" key="2">
    <source>
        <dbReference type="ARBA" id="ARBA00033753"/>
    </source>
</evidence>
<dbReference type="InterPro" id="IPR041369">
    <property type="entry name" value="TrmO_C"/>
</dbReference>
<dbReference type="GO" id="GO:0032259">
    <property type="term" value="P:methylation"/>
    <property type="evidence" value="ECO:0007669"/>
    <property type="project" value="UniProtKB-KW"/>
</dbReference>
<evidence type="ECO:0000256" key="1">
    <source>
        <dbReference type="ARBA" id="ARBA00022691"/>
    </source>
</evidence>
<dbReference type="Gene3D" id="3.30.2310.10">
    <property type="entry name" value="YaeB-like"/>
    <property type="match status" value="1"/>
</dbReference>
<comment type="similarity">
    <text evidence="2">Belongs to the tRNA methyltransferase O family.</text>
</comment>
<dbReference type="CDD" id="cd09281">
    <property type="entry name" value="UPF0066"/>
    <property type="match status" value="1"/>
</dbReference>
<dbReference type="EC" id="2.1.1.-" evidence="4"/>
<protein>
    <submittedName>
        <fullName evidence="4">Putative tRNA (Adenine(37)-N6)-methyltransferase</fullName>
        <ecNumber evidence="4">2.1.1.-</ecNumber>
    </submittedName>
</protein>
<reference evidence="5" key="1">
    <citation type="submission" date="2017-02" db="EMBL/GenBank/DDBJ databases">
        <authorList>
            <person name="Mornico D."/>
        </authorList>
    </citation>
    <scope>NUCLEOTIDE SEQUENCE [LARGE SCALE GENOMIC DNA]</scope>
</reference>
<dbReference type="Proteomes" id="UP000188169">
    <property type="component" value="Unassembled WGS sequence"/>
</dbReference>
<keyword evidence="5" id="KW-1185">Reference proteome</keyword>
<dbReference type="InterPro" id="IPR036414">
    <property type="entry name" value="YaeB_N_sf"/>
</dbReference>
<dbReference type="AlphaFoldDB" id="A0A1R4EDQ2"/>
<dbReference type="SUPFAM" id="SSF118196">
    <property type="entry name" value="YaeB-like"/>
    <property type="match status" value="1"/>
</dbReference>
<feature type="domain" description="TsaA-like" evidence="3">
    <location>
        <begin position="15"/>
        <end position="167"/>
    </location>
</feature>
<dbReference type="EMBL" id="FUGD01000052">
    <property type="protein sequence ID" value="SJM36623.1"/>
    <property type="molecule type" value="Genomic_DNA"/>
</dbReference>
<organism evidence="4 5">
    <name type="scientific">Psychrobacter pasteurii</name>
    <dbReference type="NCBI Taxonomy" id="1945520"/>
    <lineage>
        <taxon>Bacteria</taxon>
        <taxon>Pseudomonadati</taxon>
        <taxon>Pseudomonadota</taxon>
        <taxon>Gammaproteobacteria</taxon>
        <taxon>Moraxellales</taxon>
        <taxon>Moraxellaceae</taxon>
        <taxon>Psychrobacter</taxon>
    </lineage>
</organism>
<dbReference type="OrthoDB" id="9804309at2"/>
<keyword evidence="1" id="KW-0949">S-adenosyl-L-methionine</keyword>